<dbReference type="InterPro" id="IPR003594">
    <property type="entry name" value="HATPase_dom"/>
</dbReference>
<dbReference type="CDD" id="cd00082">
    <property type="entry name" value="HisKA"/>
    <property type="match status" value="1"/>
</dbReference>
<sequence length="299" mass="32675">MAVVLAVLFGLIALGLAVRVYTAERAIRDAARQLRDAEVTGSATKLLLSAPNSSAEELLASINGLLELRTADEADFRRRETALRRQIANVSHDLRTPLTSILGYLQLLEGDTLSTEERREYLGIVESRARVLQDLIASFYDLSRLDGGEYPLVREKIDLGAILSELVAAFYNDLTASGLGVEVELSEGLPLVWGDASAALRVFTNLIRNALDHGEGMLSIRAYREENEIVTAFQNRAGNLTAEVAEHVFDRSFTSDRNRTGQNAGLGLAIVKSLAEQMGCGAEAVLRDGKFTLAVRWKI</sequence>
<dbReference type="InterPro" id="IPR005467">
    <property type="entry name" value="His_kinase_dom"/>
</dbReference>
<dbReference type="SUPFAM" id="SSF55874">
    <property type="entry name" value="ATPase domain of HSP90 chaperone/DNA topoisomerase II/histidine kinase"/>
    <property type="match status" value="1"/>
</dbReference>
<name>A0A212JS59_9FIRM</name>
<dbReference type="SUPFAM" id="SSF47384">
    <property type="entry name" value="Homodimeric domain of signal transducing histidine kinase"/>
    <property type="match status" value="1"/>
</dbReference>
<evidence type="ECO:0000256" key="3">
    <source>
        <dbReference type="ARBA" id="ARBA00022679"/>
    </source>
</evidence>
<dbReference type="InterPro" id="IPR003661">
    <property type="entry name" value="HisK_dim/P_dom"/>
</dbReference>
<reference evidence="7" key="1">
    <citation type="submission" date="2016-04" db="EMBL/GenBank/DDBJ databases">
        <authorList>
            <person name="Evans L.H."/>
            <person name="Alamgir A."/>
            <person name="Owens N."/>
            <person name="Weber N.D."/>
            <person name="Virtaneva K."/>
            <person name="Barbian K."/>
            <person name="Babar A."/>
            <person name="Rosenke K."/>
        </authorList>
    </citation>
    <scope>NUCLEOTIDE SEQUENCE</scope>
    <source>
        <strain evidence="7">86</strain>
    </source>
</reference>
<dbReference type="PROSITE" id="PS50109">
    <property type="entry name" value="HIS_KIN"/>
    <property type="match status" value="1"/>
</dbReference>
<proteinExistence type="predicted"/>
<dbReference type="SMART" id="SM00388">
    <property type="entry name" value="HisKA"/>
    <property type="match status" value="1"/>
</dbReference>
<evidence type="ECO:0000256" key="2">
    <source>
        <dbReference type="ARBA" id="ARBA00012438"/>
    </source>
</evidence>
<dbReference type="Pfam" id="PF02518">
    <property type="entry name" value="HATPase_c"/>
    <property type="match status" value="1"/>
</dbReference>
<keyword evidence="5" id="KW-0902">Two-component regulatory system</keyword>
<feature type="domain" description="Histidine kinase" evidence="6">
    <location>
        <begin position="89"/>
        <end position="299"/>
    </location>
</feature>
<dbReference type="InterPro" id="IPR050736">
    <property type="entry name" value="Sensor_HK_Regulatory"/>
</dbReference>
<dbReference type="EC" id="2.7.13.3" evidence="2"/>
<dbReference type="InterPro" id="IPR008358">
    <property type="entry name" value="Sig_transdc_His_kin/Pase_MprB"/>
</dbReference>
<keyword evidence="3" id="KW-0808">Transferase</keyword>
<evidence type="ECO:0000256" key="1">
    <source>
        <dbReference type="ARBA" id="ARBA00000085"/>
    </source>
</evidence>
<dbReference type="SMART" id="SM00387">
    <property type="entry name" value="HATPase_c"/>
    <property type="match status" value="1"/>
</dbReference>
<dbReference type="PANTHER" id="PTHR43711">
    <property type="entry name" value="TWO-COMPONENT HISTIDINE KINASE"/>
    <property type="match status" value="1"/>
</dbReference>
<dbReference type="EMBL" id="FLUN01000001">
    <property type="protein sequence ID" value="SBW02289.1"/>
    <property type="molecule type" value="Genomic_DNA"/>
</dbReference>
<dbReference type="Gene3D" id="3.30.565.10">
    <property type="entry name" value="Histidine kinase-like ATPase, C-terminal domain"/>
    <property type="match status" value="1"/>
</dbReference>
<evidence type="ECO:0000256" key="4">
    <source>
        <dbReference type="ARBA" id="ARBA00022777"/>
    </source>
</evidence>
<evidence type="ECO:0000256" key="5">
    <source>
        <dbReference type="ARBA" id="ARBA00023012"/>
    </source>
</evidence>
<accession>A0A212JS59</accession>
<dbReference type="AlphaFoldDB" id="A0A212JS59"/>
<gene>
    <name evidence="7" type="ORF">KL86CLO1_11623</name>
</gene>
<dbReference type="PRINTS" id="PR01780">
    <property type="entry name" value="LANTIREGPROT"/>
</dbReference>
<keyword evidence="4 7" id="KW-0418">Kinase</keyword>
<dbReference type="PANTHER" id="PTHR43711:SF1">
    <property type="entry name" value="HISTIDINE KINASE 1"/>
    <property type="match status" value="1"/>
</dbReference>
<dbReference type="InterPro" id="IPR036097">
    <property type="entry name" value="HisK_dim/P_sf"/>
</dbReference>
<organism evidence="7">
    <name type="scientific">uncultured Eubacteriales bacterium</name>
    <dbReference type="NCBI Taxonomy" id="172733"/>
    <lineage>
        <taxon>Bacteria</taxon>
        <taxon>Bacillati</taxon>
        <taxon>Bacillota</taxon>
        <taxon>Clostridia</taxon>
        <taxon>Eubacteriales</taxon>
        <taxon>environmental samples</taxon>
    </lineage>
</organism>
<dbReference type="Gene3D" id="1.10.287.130">
    <property type="match status" value="1"/>
</dbReference>
<dbReference type="Pfam" id="PF00512">
    <property type="entry name" value="HisKA"/>
    <property type="match status" value="1"/>
</dbReference>
<evidence type="ECO:0000259" key="6">
    <source>
        <dbReference type="PROSITE" id="PS50109"/>
    </source>
</evidence>
<evidence type="ECO:0000313" key="7">
    <source>
        <dbReference type="EMBL" id="SBW02289.1"/>
    </source>
</evidence>
<dbReference type="GO" id="GO:0000155">
    <property type="term" value="F:phosphorelay sensor kinase activity"/>
    <property type="evidence" value="ECO:0007669"/>
    <property type="project" value="InterPro"/>
</dbReference>
<dbReference type="GO" id="GO:0016020">
    <property type="term" value="C:membrane"/>
    <property type="evidence" value="ECO:0007669"/>
    <property type="project" value="InterPro"/>
</dbReference>
<comment type="catalytic activity">
    <reaction evidence="1">
        <text>ATP + protein L-histidine = ADP + protein N-phospho-L-histidine.</text>
        <dbReference type="EC" id="2.7.13.3"/>
    </reaction>
</comment>
<dbReference type="CDD" id="cd00075">
    <property type="entry name" value="HATPase"/>
    <property type="match status" value="1"/>
</dbReference>
<dbReference type="InterPro" id="IPR036890">
    <property type="entry name" value="HATPase_C_sf"/>
</dbReference>
<protein>
    <recommendedName>
        <fullName evidence="2">histidine kinase</fullName>
        <ecNumber evidence="2">2.7.13.3</ecNumber>
    </recommendedName>
</protein>